<organism evidence="1 2">
    <name type="scientific">Roseateles aquae</name>
    <dbReference type="NCBI Taxonomy" id="3077235"/>
    <lineage>
        <taxon>Bacteria</taxon>
        <taxon>Pseudomonadati</taxon>
        <taxon>Pseudomonadota</taxon>
        <taxon>Betaproteobacteria</taxon>
        <taxon>Burkholderiales</taxon>
        <taxon>Sphaerotilaceae</taxon>
        <taxon>Roseateles</taxon>
    </lineage>
</organism>
<dbReference type="RefSeq" id="WP_315651771.1">
    <property type="nucleotide sequence ID" value="NZ_JAVXZY010000007.1"/>
</dbReference>
<dbReference type="EMBL" id="JAVXZY010000007">
    <property type="protein sequence ID" value="MDT9000883.1"/>
    <property type="molecule type" value="Genomic_DNA"/>
</dbReference>
<gene>
    <name evidence="1" type="ORF">RQP53_16525</name>
</gene>
<proteinExistence type="predicted"/>
<evidence type="ECO:0008006" key="3">
    <source>
        <dbReference type="Google" id="ProtNLM"/>
    </source>
</evidence>
<accession>A0ABU3PFL7</accession>
<evidence type="ECO:0000313" key="1">
    <source>
        <dbReference type="EMBL" id="MDT9000883.1"/>
    </source>
</evidence>
<sequence>MSPRHFVLAFVGLSALLAATAAGFNAWVNPYLLFDTPRVAGFNAKKPAVETRERLMKSYEALRRPARTLIIGSSRTDLGLDPASAAWPERLRPVYNLSLVGSGPETGVRFAQHLLAGEPAKAAAADTLIVGLDFESFLFGATAPAAPSAAAQEVEARLLVLADGRANPQRRQQLLLDHVAGLLSLDALIDSVQTVRANRGGAQPDIEPNGHLSEGRFEQWVQADGFARLFEQKNVQAVQALAKPHRQLGGVVGAPLSMPFKLQTLINFAAQRQMKLLLAIQPSHASRLDLLDHLGYWSAYEQWKRAVTQEVAVARQGGQDVSVWDFGGYEAPMLEKVPAPGDRRARMRWFWDPVHYSAALGEQMVAAMLGEGALATEPVGVLLTPQNLEARLAQVRADRQRYRVEQAAASAATRQLYCRFSRAC</sequence>
<name>A0ABU3PFL7_9BURK</name>
<reference evidence="1" key="1">
    <citation type="submission" date="2023-09" db="EMBL/GenBank/DDBJ databases">
        <title>Paucibacter sp. APW11 Genome sequencing and assembly.</title>
        <authorList>
            <person name="Kim I."/>
        </authorList>
    </citation>
    <scope>NUCLEOTIDE SEQUENCE</scope>
    <source>
        <strain evidence="1">APW11</strain>
    </source>
</reference>
<dbReference type="Proteomes" id="UP001246372">
    <property type="component" value="Unassembled WGS sequence"/>
</dbReference>
<keyword evidence="2" id="KW-1185">Reference proteome</keyword>
<comment type="caution">
    <text evidence="1">The sequence shown here is derived from an EMBL/GenBank/DDBJ whole genome shotgun (WGS) entry which is preliminary data.</text>
</comment>
<evidence type="ECO:0000313" key="2">
    <source>
        <dbReference type="Proteomes" id="UP001246372"/>
    </source>
</evidence>
<protein>
    <recommendedName>
        <fullName evidence="3">AlgX/AlgJ SGNH hydrolase-like domain-containing protein</fullName>
    </recommendedName>
</protein>